<feature type="compositionally biased region" description="Basic and acidic residues" evidence="1">
    <location>
        <begin position="82"/>
        <end position="97"/>
    </location>
</feature>
<evidence type="ECO:0008006" key="6">
    <source>
        <dbReference type="Google" id="ProtNLM"/>
    </source>
</evidence>
<accession>A0A1Y1XIS7</accession>
<feature type="compositionally biased region" description="Basic and acidic residues" evidence="1">
    <location>
        <begin position="326"/>
        <end position="335"/>
    </location>
</feature>
<evidence type="ECO:0000256" key="1">
    <source>
        <dbReference type="SAM" id="MobiDB-lite"/>
    </source>
</evidence>
<evidence type="ECO:0000256" key="3">
    <source>
        <dbReference type="SAM" id="SignalP"/>
    </source>
</evidence>
<dbReference type="EMBL" id="MCFG01000032">
    <property type="protein sequence ID" value="ORX85659.1"/>
    <property type="molecule type" value="Genomic_DNA"/>
</dbReference>
<gene>
    <name evidence="4" type="ORF">BCR32DRAFT_241610</name>
</gene>
<feature type="compositionally biased region" description="Low complexity" evidence="1">
    <location>
        <begin position="146"/>
        <end position="193"/>
    </location>
</feature>
<protein>
    <recommendedName>
        <fullName evidence="6">Mid2 domain-containing protein</fullName>
    </recommendedName>
</protein>
<feature type="compositionally biased region" description="Low complexity" evidence="1">
    <location>
        <begin position="249"/>
        <end position="284"/>
    </location>
</feature>
<organism evidence="4 5">
    <name type="scientific">Anaeromyces robustus</name>
    <dbReference type="NCBI Taxonomy" id="1754192"/>
    <lineage>
        <taxon>Eukaryota</taxon>
        <taxon>Fungi</taxon>
        <taxon>Fungi incertae sedis</taxon>
        <taxon>Chytridiomycota</taxon>
        <taxon>Chytridiomycota incertae sedis</taxon>
        <taxon>Neocallimastigomycetes</taxon>
        <taxon>Neocallimastigales</taxon>
        <taxon>Neocallimastigaceae</taxon>
        <taxon>Anaeromyces</taxon>
    </lineage>
</organism>
<keyword evidence="2" id="KW-0812">Transmembrane</keyword>
<feature type="chain" id="PRO_5011000568" description="Mid2 domain-containing protein" evidence="3">
    <location>
        <begin position="25"/>
        <end position="673"/>
    </location>
</feature>
<feature type="compositionally biased region" description="Polar residues" evidence="1">
    <location>
        <begin position="310"/>
        <end position="325"/>
    </location>
</feature>
<dbReference type="AlphaFoldDB" id="A0A1Y1XIS7"/>
<feature type="compositionally biased region" description="Pro residues" evidence="1">
    <location>
        <begin position="194"/>
        <end position="204"/>
    </location>
</feature>
<reference evidence="4 5" key="1">
    <citation type="submission" date="2016-08" db="EMBL/GenBank/DDBJ databases">
        <title>A Parts List for Fungal Cellulosomes Revealed by Comparative Genomics.</title>
        <authorList>
            <consortium name="DOE Joint Genome Institute"/>
            <person name="Haitjema C.H."/>
            <person name="Gilmore S.P."/>
            <person name="Henske J.K."/>
            <person name="Solomon K.V."/>
            <person name="De Groot R."/>
            <person name="Kuo A."/>
            <person name="Mondo S.J."/>
            <person name="Salamov A.A."/>
            <person name="Labutti K."/>
            <person name="Zhao Z."/>
            <person name="Chiniquy J."/>
            <person name="Barry K."/>
            <person name="Brewer H.M."/>
            <person name="Purvine S.O."/>
            <person name="Wright A.T."/>
            <person name="Boxma B."/>
            <person name="Van Alen T."/>
            <person name="Hackstein J.H."/>
            <person name="Baker S.E."/>
            <person name="Grigoriev I.V."/>
            <person name="O'Malley M.A."/>
        </authorList>
    </citation>
    <scope>NUCLEOTIDE SEQUENCE [LARGE SCALE GENOMIC DNA]</scope>
    <source>
        <strain evidence="4 5">S4</strain>
    </source>
</reference>
<evidence type="ECO:0000313" key="4">
    <source>
        <dbReference type="EMBL" id="ORX85659.1"/>
    </source>
</evidence>
<feature type="compositionally biased region" description="Low complexity" evidence="1">
    <location>
        <begin position="223"/>
        <end position="242"/>
    </location>
</feature>
<reference evidence="4 5" key="2">
    <citation type="submission" date="2016-08" db="EMBL/GenBank/DDBJ databases">
        <title>Pervasive Adenine N6-methylation of Active Genes in Fungi.</title>
        <authorList>
            <consortium name="DOE Joint Genome Institute"/>
            <person name="Mondo S.J."/>
            <person name="Dannebaum R.O."/>
            <person name="Kuo R.C."/>
            <person name="Labutti K."/>
            <person name="Haridas S."/>
            <person name="Kuo A."/>
            <person name="Salamov A."/>
            <person name="Ahrendt S.R."/>
            <person name="Lipzen A."/>
            <person name="Sullivan W."/>
            <person name="Andreopoulos W.B."/>
            <person name="Clum A."/>
            <person name="Lindquist E."/>
            <person name="Daum C."/>
            <person name="Ramamoorthy G.K."/>
            <person name="Gryganskyi A."/>
            <person name="Culley D."/>
            <person name="Magnuson J.K."/>
            <person name="James T.Y."/>
            <person name="O'Malley M.A."/>
            <person name="Stajich J.E."/>
            <person name="Spatafora J.W."/>
            <person name="Visel A."/>
            <person name="Grigoriev I.V."/>
        </authorList>
    </citation>
    <scope>NUCLEOTIDE SEQUENCE [LARGE SCALE GENOMIC DNA]</scope>
    <source>
        <strain evidence="4 5">S4</strain>
    </source>
</reference>
<evidence type="ECO:0000256" key="2">
    <source>
        <dbReference type="SAM" id="Phobius"/>
    </source>
</evidence>
<dbReference type="Proteomes" id="UP000193944">
    <property type="component" value="Unassembled WGS sequence"/>
</dbReference>
<proteinExistence type="predicted"/>
<name>A0A1Y1XIS7_9FUNG</name>
<feature type="region of interest" description="Disordered" evidence="1">
    <location>
        <begin position="60"/>
        <end position="335"/>
    </location>
</feature>
<keyword evidence="3" id="KW-0732">Signal</keyword>
<keyword evidence="2" id="KW-1133">Transmembrane helix</keyword>
<keyword evidence="2" id="KW-0472">Membrane</keyword>
<feature type="compositionally biased region" description="Polar residues" evidence="1">
    <location>
        <begin position="289"/>
        <end position="303"/>
    </location>
</feature>
<feature type="signal peptide" evidence="3">
    <location>
        <begin position="1"/>
        <end position="24"/>
    </location>
</feature>
<evidence type="ECO:0000313" key="5">
    <source>
        <dbReference type="Proteomes" id="UP000193944"/>
    </source>
</evidence>
<keyword evidence="5" id="KW-1185">Reference proteome</keyword>
<sequence length="673" mass="74598">MKVNILYLFLIITVFCINLGYTQSLVEILNDKETEEYLEQSINDFFGSLNDALFPQSNAVSNEPLRDVTNKSNRRVQPRPSTVKDDSRESQIDKIWKDDDDEAKAEPEQETKSNPPPNIADINLDDEEDDSTNNLVESPEPEVKKTTTVAPKTTTTVVRTTTVTTQTKPKTTQPPQTQSPKTQPPQNVNTTPVSPDPKSYPPPDVSKNEEEEITNGLVDNKNKNNNNSNSNNNNSVPSSNPKSYPPPTENGNSSNNNSNDSSSITNNNNEINTNQNEQTSTQENPVPVTDNTIPVTENQSSDNPIDITQVKPNANGSIDNVVNPDNKQDGNKNEKKKGGILSILLKVGIGITVGGICFAGLLVGKSKFKDSDDSYDNIYSCNSIPATISTNTLNKSKGFDNDTMALAPTPDNYSKNLPSNYLKPNIPVDSFPTNQEFINTNSIEPLPNLVNKVDVELPVYNIQEENYNTVGRPLLENAVDEDDKTKLLNEGYNNIVPEMGEMVIEHTNCPSFTSSMFEALDELENQSNEGEDGNKMKQIIPDIRYATVEVNNEFENITMDEDVNNDGMKQIIPDIQYATVEVNNEFAGIDDDDDDNYSQTNSRIVVDIDANRSLTTRSSDVEELRTSEFLAISDSMDSFKSISETYRNALRGTFDGGNRDTFSSNDSILHKLH</sequence>
<comment type="caution">
    <text evidence="4">The sequence shown here is derived from an EMBL/GenBank/DDBJ whole genome shotgun (WGS) entry which is preliminary data.</text>
</comment>
<feature type="transmembrane region" description="Helical" evidence="2">
    <location>
        <begin position="340"/>
        <end position="363"/>
    </location>
</feature>
<dbReference type="OrthoDB" id="2157181at2759"/>